<evidence type="ECO:0000313" key="2">
    <source>
        <dbReference type="EMBL" id="QHT89233.1"/>
    </source>
</evidence>
<keyword evidence="1" id="KW-0812">Transmembrane</keyword>
<dbReference type="EMBL" id="MN740137">
    <property type="protein sequence ID" value="QHT89233.1"/>
    <property type="molecule type" value="Genomic_DNA"/>
</dbReference>
<evidence type="ECO:0008006" key="3">
    <source>
        <dbReference type="Google" id="ProtNLM"/>
    </source>
</evidence>
<organism evidence="2">
    <name type="scientific">viral metagenome</name>
    <dbReference type="NCBI Taxonomy" id="1070528"/>
    <lineage>
        <taxon>unclassified sequences</taxon>
        <taxon>metagenomes</taxon>
        <taxon>organismal metagenomes</taxon>
    </lineage>
</organism>
<proteinExistence type="predicted"/>
<dbReference type="AlphaFoldDB" id="A0A6C0IB40"/>
<dbReference type="NCBIfam" id="NF033632">
    <property type="entry name" value="SLATT_4"/>
    <property type="match status" value="1"/>
</dbReference>
<accession>A0A6C0IB40</accession>
<feature type="transmembrane region" description="Helical" evidence="1">
    <location>
        <begin position="89"/>
        <end position="107"/>
    </location>
</feature>
<name>A0A6C0IB40_9ZZZZ</name>
<reference evidence="2" key="1">
    <citation type="journal article" date="2020" name="Nature">
        <title>Giant virus diversity and host interactions through global metagenomics.</title>
        <authorList>
            <person name="Schulz F."/>
            <person name="Roux S."/>
            <person name="Paez-Espino D."/>
            <person name="Jungbluth S."/>
            <person name="Walsh D.A."/>
            <person name="Denef V.J."/>
            <person name="McMahon K.D."/>
            <person name="Konstantinidis K.T."/>
            <person name="Eloe-Fadrosh E.A."/>
            <person name="Kyrpides N.C."/>
            <person name="Woyke T."/>
        </authorList>
    </citation>
    <scope>NUCLEOTIDE SEQUENCE</scope>
    <source>
        <strain evidence="2">GVMAG-M-3300023184-53</strain>
    </source>
</reference>
<keyword evidence="1" id="KW-0472">Membrane</keyword>
<protein>
    <recommendedName>
        <fullName evidence="3">SMODS and SLOG-associating 2TM effector domain-containing protein</fullName>
    </recommendedName>
</protein>
<keyword evidence="1" id="KW-1133">Transmembrane helix</keyword>
<sequence length="211" mass="24726">MQNNTPENIDMSVFEASNKLKKKYIAQSWNKQEEEILQMWAEKASGWAWLHDKSQRYYRIQSNRFTYPSIILNTISGGIGFIKADSFKYLNYFIAVMNIIAAMLMSFQKFLKSTENAEQHGRFFSIFSSYTRRIALELTLNPEDRKECIEFCKLCKDEYDKAVAESPQIPDSVIAAFRKEFSHEKNKPEVANGLYHFNNYCKNPESYENIV</sequence>
<evidence type="ECO:0000256" key="1">
    <source>
        <dbReference type="SAM" id="Phobius"/>
    </source>
</evidence>
<feature type="transmembrane region" description="Helical" evidence="1">
    <location>
        <begin position="65"/>
        <end position="83"/>
    </location>
</feature>